<keyword evidence="7" id="KW-1185">Reference proteome</keyword>
<dbReference type="Proteomes" id="UP000509660">
    <property type="component" value="Chromosome"/>
</dbReference>
<accession>A0A7H8UT58</accession>
<dbReference type="GO" id="GO:0032259">
    <property type="term" value="P:methylation"/>
    <property type="evidence" value="ECO:0007669"/>
    <property type="project" value="UniProtKB-KW"/>
</dbReference>
<evidence type="ECO:0000256" key="4">
    <source>
        <dbReference type="ARBA" id="ARBA00023136"/>
    </source>
</evidence>
<keyword evidence="6" id="KW-0489">Methyltransferase</keyword>
<dbReference type="AlphaFoldDB" id="A0A7H8UT58"/>
<protein>
    <submittedName>
        <fullName evidence="6">Isoprenylcysteine carboxylmethyltransferase family protein</fullName>
    </submittedName>
</protein>
<feature type="transmembrane region" description="Helical" evidence="5">
    <location>
        <begin position="95"/>
        <end position="122"/>
    </location>
</feature>
<evidence type="ECO:0000256" key="1">
    <source>
        <dbReference type="ARBA" id="ARBA00004127"/>
    </source>
</evidence>
<dbReference type="RefSeq" id="WP_176807753.1">
    <property type="nucleotide sequence ID" value="NZ_CP055302.1"/>
</dbReference>
<dbReference type="PANTHER" id="PTHR12714">
    <property type="entry name" value="PROTEIN-S ISOPRENYLCYSTEINE O-METHYLTRANSFERASE"/>
    <property type="match status" value="1"/>
</dbReference>
<name>A0A7H8UT58_9PAST</name>
<organism evidence="6 7">
    <name type="scientific">Mannheimia pernigra</name>
    <dbReference type="NCBI Taxonomy" id="111844"/>
    <lineage>
        <taxon>Bacteria</taxon>
        <taxon>Pseudomonadati</taxon>
        <taxon>Pseudomonadota</taxon>
        <taxon>Gammaproteobacteria</taxon>
        <taxon>Pasteurellales</taxon>
        <taxon>Pasteurellaceae</taxon>
        <taxon>Mannheimia</taxon>
    </lineage>
</organism>
<evidence type="ECO:0000313" key="7">
    <source>
        <dbReference type="Proteomes" id="UP000509660"/>
    </source>
</evidence>
<proteinExistence type="predicted"/>
<dbReference type="GO" id="GO:0008168">
    <property type="term" value="F:methyltransferase activity"/>
    <property type="evidence" value="ECO:0007669"/>
    <property type="project" value="UniProtKB-KW"/>
</dbReference>
<keyword evidence="2 5" id="KW-0812">Transmembrane</keyword>
<keyword evidence="4 5" id="KW-0472">Membrane</keyword>
<reference evidence="6 7" key="1">
    <citation type="submission" date="2020-06" db="EMBL/GenBank/DDBJ databases">
        <title>Mannheimia pernigra sp. nov. isolated from bovine respiratory tract.</title>
        <authorList>
            <person name="Kuhnert P."/>
            <person name="Akarsu-Egger H."/>
        </authorList>
    </citation>
    <scope>NUCLEOTIDE SEQUENCE [LARGE SCALE GENOMIC DNA]</scope>
    <source>
        <strain evidence="6 7">BNO311</strain>
    </source>
</reference>
<gene>
    <name evidence="6" type="ORF">HV559_02445</name>
</gene>
<keyword evidence="6" id="KW-0808">Transferase</keyword>
<dbReference type="Pfam" id="PF04191">
    <property type="entry name" value="PEMT"/>
    <property type="match status" value="1"/>
</dbReference>
<evidence type="ECO:0000256" key="2">
    <source>
        <dbReference type="ARBA" id="ARBA00022692"/>
    </source>
</evidence>
<sequence length="153" mass="18196">MFKLTIPPPLLFLLCTALMWLIKRFLPAYLPDYRHIVILILGTFIIIMAVIIAVLAVITIRKAKTTMSPFLLQNTTQMVTWGIYSKSRNPMYLSLLLGLIAWAIWLGSIWVWFVLPLFIWLITYFQIKPEEQILTQKFGQRYLDYSRQVRRWW</sequence>
<dbReference type="PANTHER" id="PTHR12714:SF24">
    <property type="entry name" value="SLR1182 PROTEIN"/>
    <property type="match status" value="1"/>
</dbReference>
<dbReference type="EMBL" id="CP055306">
    <property type="protein sequence ID" value="QLB39826.1"/>
    <property type="molecule type" value="Genomic_DNA"/>
</dbReference>
<dbReference type="Gene3D" id="1.20.120.1630">
    <property type="match status" value="1"/>
</dbReference>
<evidence type="ECO:0000256" key="3">
    <source>
        <dbReference type="ARBA" id="ARBA00022989"/>
    </source>
</evidence>
<keyword evidence="3 5" id="KW-1133">Transmembrane helix</keyword>
<dbReference type="GO" id="GO:0012505">
    <property type="term" value="C:endomembrane system"/>
    <property type="evidence" value="ECO:0007669"/>
    <property type="project" value="UniProtKB-SubCell"/>
</dbReference>
<evidence type="ECO:0000256" key="5">
    <source>
        <dbReference type="SAM" id="Phobius"/>
    </source>
</evidence>
<dbReference type="InterPro" id="IPR007318">
    <property type="entry name" value="Phopholipid_MeTrfase"/>
</dbReference>
<comment type="subcellular location">
    <subcellularLocation>
        <location evidence="1">Endomembrane system</location>
        <topology evidence="1">Multi-pass membrane protein</topology>
    </subcellularLocation>
</comment>
<feature type="transmembrane region" description="Helical" evidence="5">
    <location>
        <begin position="37"/>
        <end position="60"/>
    </location>
</feature>
<evidence type="ECO:0000313" key="6">
    <source>
        <dbReference type="EMBL" id="QLB39826.1"/>
    </source>
</evidence>